<dbReference type="GO" id="GO:0005524">
    <property type="term" value="F:ATP binding"/>
    <property type="evidence" value="ECO:0007669"/>
    <property type="project" value="UniProtKB-KW"/>
</dbReference>
<keyword evidence="1" id="KW-0547">Nucleotide-binding</keyword>
<dbReference type="Proteomes" id="UP000054314">
    <property type="component" value="Unassembled WGS sequence"/>
</dbReference>
<name>A0A0A0BKP3_9CELL</name>
<protein>
    <submittedName>
        <fullName evidence="1">ATP-binding protein</fullName>
    </submittedName>
</protein>
<dbReference type="Pfam" id="PF11305">
    <property type="entry name" value="DUF3107"/>
    <property type="match status" value="1"/>
</dbReference>
<comment type="caution">
    <text evidence="1">The sequence shown here is derived from an EMBL/GenBank/DDBJ whole genome shotgun (WGS) entry which is preliminary data.</text>
</comment>
<reference evidence="1 2" key="1">
    <citation type="submission" date="2013-08" db="EMBL/GenBank/DDBJ databases">
        <title>Genome sequencing of Cellulomonas bogoriensis 69B4.</title>
        <authorList>
            <person name="Chen F."/>
            <person name="Li Y."/>
            <person name="Wang G."/>
        </authorList>
    </citation>
    <scope>NUCLEOTIDE SEQUENCE [LARGE SCALE GENOMIC DNA]</scope>
    <source>
        <strain evidence="1 2">69B4</strain>
    </source>
</reference>
<proteinExistence type="predicted"/>
<organism evidence="1 2">
    <name type="scientific">Cellulomonas bogoriensis 69B4 = DSM 16987</name>
    <dbReference type="NCBI Taxonomy" id="1386082"/>
    <lineage>
        <taxon>Bacteria</taxon>
        <taxon>Bacillati</taxon>
        <taxon>Actinomycetota</taxon>
        <taxon>Actinomycetes</taxon>
        <taxon>Micrococcales</taxon>
        <taxon>Cellulomonadaceae</taxon>
        <taxon>Cellulomonas</taxon>
    </lineage>
</organism>
<sequence length="74" mass="7840">MEITIGVQNVARELVVETDRPAEQVAAEVLKTLESGGPLDLTDSKGRRVIVPAATLGYVELGGDEARKVGIHSI</sequence>
<keyword evidence="2" id="KW-1185">Reference proteome</keyword>
<accession>A0A0A0BKP3</accession>
<dbReference type="EMBL" id="AXCZ01000216">
    <property type="protein sequence ID" value="KGM09098.1"/>
    <property type="molecule type" value="Genomic_DNA"/>
</dbReference>
<gene>
    <name evidence="1" type="ORF">N869_08185</name>
</gene>
<keyword evidence="1" id="KW-0067">ATP-binding</keyword>
<dbReference type="OrthoDB" id="3268468at2"/>
<dbReference type="RefSeq" id="WP_035062432.1">
    <property type="nucleotide sequence ID" value="NZ_AXCZ01000216.1"/>
</dbReference>
<evidence type="ECO:0000313" key="1">
    <source>
        <dbReference type="EMBL" id="KGM09098.1"/>
    </source>
</evidence>
<dbReference type="AlphaFoldDB" id="A0A0A0BKP3"/>
<evidence type="ECO:0000313" key="2">
    <source>
        <dbReference type="Proteomes" id="UP000054314"/>
    </source>
</evidence>
<dbReference type="InterPro" id="IPR021456">
    <property type="entry name" value="DUF3107"/>
</dbReference>